<feature type="domain" description="DUF1559" evidence="2">
    <location>
        <begin position="28"/>
        <end position="275"/>
    </location>
</feature>
<dbReference type="NCBIfam" id="TIGR02532">
    <property type="entry name" value="IV_pilin_GFxxxE"/>
    <property type="match status" value="1"/>
</dbReference>
<keyword evidence="1" id="KW-1133">Transmembrane helix</keyword>
<dbReference type="PANTHER" id="PTHR30093">
    <property type="entry name" value="GENERAL SECRETION PATHWAY PROTEIN G"/>
    <property type="match status" value="1"/>
</dbReference>
<accession>A0A225DDX4</accession>
<evidence type="ECO:0000256" key="1">
    <source>
        <dbReference type="SAM" id="Phobius"/>
    </source>
</evidence>
<dbReference type="SUPFAM" id="SSF54523">
    <property type="entry name" value="Pili subunits"/>
    <property type="match status" value="1"/>
</dbReference>
<feature type="transmembrane region" description="Helical" evidence="1">
    <location>
        <begin position="6"/>
        <end position="27"/>
    </location>
</feature>
<dbReference type="InterPro" id="IPR012902">
    <property type="entry name" value="N_methyl_site"/>
</dbReference>
<evidence type="ECO:0000313" key="3">
    <source>
        <dbReference type="EMBL" id="OWK39751.1"/>
    </source>
</evidence>
<proteinExistence type="predicted"/>
<keyword evidence="1" id="KW-0472">Membrane</keyword>
<dbReference type="Pfam" id="PF07963">
    <property type="entry name" value="N_methyl"/>
    <property type="match status" value="1"/>
</dbReference>
<reference evidence="4" key="1">
    <citation type="submission" date="2017-06" db="EMBL/GenBank/DDBJ databases">
        <title>Genome analysis of Fimbriiglobus ruber SP5, the first member of the order Planctomycetales with confirmed chitinolytic capability.</title>
        <authorList>
            <person name="Ravin N.V."/>
            <person name="Rakitin A.L."/>
            <person name="Ivanova A.A."/>
            <person name="Beletsky A.V."/>
            <person name="Kulichevskaya I.S."/>
            <person name="Mardanov A.V."/>
            <person name="Dedysh S.N."/>
        </authorList>
    </citation>
    <scope>NUCLEOTIDE SEQUENCE [LARGE SCALE GENOMIC DNA]</scope>
    <source>
        <strain evidence="4">SP5</strain>
    </source>
</reference>
<keyword evidence="1" id="KW-0812">Transmembrane</keyword>
<organism evidence="3 4">
    <name type="scientific">Fimbriiglobus ruber</name>
    <dbReference type="NCBI Taxonomy" id="1908690"/>
    <lineage>
        <taxon>Bacteria</taxon>
        <taxon>Pseudomonadati</taxon>
        <taxon>Planctomycetota</taxon>
        <taxon>Planctomycetia</taxon>
        <taxon>Gemmatales</taxon>
        <taxon>Gemmataceae</taxon>
        <taxon>Fimbriiglobus</taxon>
    </lineage>
</organism>
<dbReference type="PROSITE" id="PS00409">
    <property type="entry name" value="PROKAR_NTER_METHYL"/>
    <property type="match status" value="1"/>
</dbReference>
<dbReference type="NCBIfam" id="TIGR04294">
    <property type="entry name" value="pre_pil_HX9DG"/>
    <property type="match status" value="1"/>
</dbReference>
<dbReference type="InterPro" id="IPR011453">
    <property type="entry name" value="DUF1559"/>
</dbReference>
<keyword evidence="4" id="KW-1185">Reference proteome</keyword>
<dbReference type="InterPro" id="IPR027558">
    <property type="entry name" value="Pre_pil_HX9DG_C"/>
</dbReference>
<evidence type="ECO:0000313" key="4">
    <source>
        <dbReference type="Proteomes" id="UP000214646"/>
    </source>
</evidence>
<name>A0A225DDX4_9BACT</name>
<dbReference type="Gene3D" id="3.30.700.10">
    <property type="entry name" value="Glycoprotein, Type 4 Pilin"/>
    <property type="match status" value="1"/>
</dbReference>
<protein>
    <recommendedName>
        <fullName evidence="2">DUF1559 domain-containing protein</fullName>
    </recommendedName>
</protein>
<dbReference type="AlphaFoldDB" id="A0A225DDX4"/>
<sequence length="292" mass="30840">MKGFTLIELLVVIAIIAILIGLLLPAVQKVREAAARAKCTNNLKQMSLGTINCADTNSGKLPPSIGLFPGIQTGPGNSDGGLFLHILPFIEQGTLYQASSVTPEPNDRNGGQQTYSQWTAPVQGSRVQAYVCPSDVWNTSALAHSSYGINGQIFRMNYPPSTGGWANNSFAMFPASIPDGTSNTIFFAEKVASCNTGNYPDNYWPDWGPIIASSDEGDPTGPAAIWQPSPKPGLNAAGAPAGICDGGRGSSYHTAVINVAMADGSVRNVSASVDPNMWWYAFTPNGGEVLNW</sequence>
<dbReference type="Proteomes" id="UP000214646">
    <property type="component" value="Unassembled WGS sequence"/>
</dbReference>
<comment type="caution">
    <text evidence="3">The sequence shown here is derived from an EMBL/GenBank/DDBJ whole genome shotgun (WGS) entry which is preliminary data.</text>
</comment>
<evidence type="ECO:0000259" key="2">
    <source>
        <dbReference type="Pfam" id="PF07596"/>
    </source>
</evidence>
<gene>
    <name evidence="3" type="ORF">FRUB_05641</name>
</gene>
<dbReference type="PANTHER" id="PTHR30093:SF2">
    <property type="entry name" value="TYPE II SECRETION SYSTEM PROTEIN H"/>
    <property type="match status" value="1"/>
</dbReference>
<dbReference type="InterPro" id="IPR045584">
    <property type="entry name" value="Pilin-like"/>
</dbReference>
<dbReference type="EMBL" id="NIDE01000009">
    <property type="protein sequence ID" value="OWK39751.1"/>
    <property type="molecule type" value="Genomic_DNA"/>
</dbReference>
<dbReference type="Pfam" id="PF07596">
    <property type="entry name" value="SBP_bac_10"/>
    <property type="match status" value="1"/>
</dbReference>